<gene>
    <name evidence="2" type="ORF">FB458_1144</name>
</gene>
<organism evidence="2 3">
    <name type="scientific">Lapillicoccus jejuensis</name>
    <dbReference type="NCBI Taxonomy" id="402171"/>
    <lineage>
        <taxon>Bacteria</taxon>
        <taxon>Bacillati</taxon>
        <taxon>Actinomycetota</taxon>
        <taxon>Actinomycetes</taxon>
        <taxon>Micrococcales</taxon>
        <taxon>Intrasporangiaceae</taxon>
        <taxon>Lapillicoccus</taxon>
    </lineage>
</organism>
<evidence type="ECO:0000256" key="1">
    <source>
        <dbReference type="SAM" id="MobiDB-lite"/>
    </source>
</evidence>
<dbReference type="AlphaFoldDB" id="A0A542DYA5"/>
<comment type="caution">
    <text evidence="2">The sequence shown here is derived from an EMBL/GenBank/DDBJ whole genome shotgun (WGS) entry which is preliminary data.</text>
</comment>
<sequence>MTADPTPHDTSTPAQSTPEPPVPAEDADQDDREDGLTVSEAGSSFSDPETAQGGADAVPSTPDSTPRENHRENADLVDDDLLA</sequence>
<feature type="compositionally biased region" description="Basic and acidic residues" evidence="1">
    <location>
        <begin position="65"/>
        <end position="74"/>
    </location>
</feature>
<name>A0A542DYA5_9MICO</name>
<dbReference type="RefSeq" id="WP_170185578.1">
    <property type="nucleotide sequence ID" value="NZ_BAAAPR010000002.1"/>
</dbReference>
<evidence type="ECO:0000313" key="3">
    <source>
        <dbReference type="Proteomes" id="UP000317893"/>
    </source>
</evidence>
<protein>
    <submittedName>
        <fullName evidence="2">Uncharacterized protein</fullName>
    </submittedName>
</protein>
<keyword evidence="3" id="KW-1185">Reference proteome</keyword>
<dbReference type="EMBL" id="VFMN01000001">
    <property type="protein sequence ID" value="TQJ08065.1"/>
    <property type="molecule type" value="Genomic_DNA"/>
</dbReference>
<feature type="compositionally biased region" description="Polar residues" evidence="1">
    <location>
        <begin position="8"/>
        <end position="17"/>
    </location>
</feature>
<feature type="compositionally biased region" description="Polar residues" evidence="1">
    <location>
        <begin position="40"/>
        <end position="49"/>
    </location>
</feature>
<reference evidence="2 3" key="1">
    <citation type="submission" date="2019-06" db="EMBL/GenBank/DDBJ databases">
        <title>Sequencing the genomes of 1000 actinobacteria strains.</title>
        <authorList>
            <person name="Klenk H.-P."/>
        </authorList>
    </citation>
    <scope>NUCLEOTIDE SEQUENCE [LARGE SCALE GENOMIC DNA]</scope>
    <source>
        <strain evidence="2 3">DSM 18607</strain>
    </source>
</reference>
<feature type="region of interest" description="Disordered" evidence="1">
    <location>
        <begin position="1"/>
        <end position="83"/>
    </location>
</feature>
<evidence type="ECO:0000313" key="2">
    <source>
        <dbReference type="EMBL" id="TQJ08065.1"/>
    </source>
</evidence>
<proteinExistence type="predicted"/>
<dbReference type="Proteomes" id="UP000317893">
    <property type="component" value="Unassembled WGS sequence"/>
</dbReference>
<accession>A0A542DYA5</accession>